<protein>
    <submittedName>
        <fullName evidence="1">2099_t:CDS:1</fullName>
    </submittedName>
</protein>
<gene>
    <name evidence="1" type="ORF">PBRASI_LOCUS9761</name>
</gene>
<dbReference type="Proteomes" id="UP000789739">
    <property type="component" value="Unassembled WGS sequence"/>
</dbReference>
<accession>A0A9N9DJA5</accession>
<dbReference type="EMBL" id="CAJVPI010002315">
    <property type="protein sequence ID" value="CAG8640837.1"/>
    <property type="molecule type" value="Genomic_DNA"/>
</dbReference>
<dbReference type="AlphaFoldDB" id="A0A9N9DJA5"/>
<evidence type="ECO:0000313" key="2">
    <source>
        <dbReference type="Proteomes" id="UP000789739"/>
    </source>
</evidence>
<organism evidence="1 2">
    <name type="scientific">Paraglomus brasilianum</name>
    <dbReference type="NCBI Taxonomy" id="144538"/>
    <lineage>
        <taxon>Eukaryota</taxon>
        <taxon>Fungi</taxon>
        <taxon>Fungi incertae sedis</taxon>
        <taxon>Mucoromycota</taxon>
        <taxon>Glomeromycotina</taxon>
        <taxon>Glomeromycetes</taxon>
        <taxon>Paraglomerales</taxon>
        <taxon>Paraglomeraceae</taxon>
        <taxon>Paraglomus</taxon>
    </lineage>
</organism>
<dbReference type="OrthoDB" id="2429061at2759"/>
<proteinExistence type="predicted"/>
<reference evidence="1" key="1">
    <citation type="submission" date="2021-06" db="EMBL/GenBank/DDBJ databases">
        <authorList>
            <person name="Kallberg Y."/>
            <person name="Tangrot J."/>
            <person name="Rosling A."/>
        </authorList>
    </citation>
    <scope>NUCLEOTIDE SEQUENCE</scope>
    <source>
        <strain evidence="1">BR232B</strain>
    </source>
</reference>
<comment type="caution">
    <text evidence="1">The sequence shown here is derived from an EMBL/GenBank/DDBJ whole genome shotgun (WGS) entry which is preliminary data.</text>
</comment>
<feature type="non-terminal residue" evidence="1">
    <location>
        <position position="175"/>
    </location>
</feature>
<evidence type="ECO:0000313" key="1">
    <source>
        <dbReference type="EMBL" id="CAG8640837.1"/>
    </source>
</evidence>
<name>A0A9N9DJA5_9GLOM</name>
<sequence>MTSRLLSLERNFKIAEKRFRVKEDLPLQIGWKEKLSTIDAFFERHETLPYKFDIDSKRNVFIVEMEGDVHSMLAMTLSYMFNAPNGGIPYNHPIQVARNTGHYRPDGGGVKNASDVEVYPGVSVIPRTPPTTPLRHNEMPPVNVNGRPHARIMCEIASSQKFPDWHDKCKRWMRQ</sequence>
<keyword evidence="2" id="KW-1185">Reference proteome</keyword>